<keyword evidence="8 12" id="KW-0406">Ion transport</keyword>
<evidence type="ECO:0000256" key="12">
    <source>
        <dbReference type="RuleBase" id="RU000679"/>
    </source>
</evidence>
<dbReference type="EnsemblMetazoa" id="AALFPA23_004802.R5963">
    <property type="protein sequence ID" value="AALFPA23_004802.P5963"/>
    <property type="gene ID" value="AALFPA23_004802"/>
</dbReference>
<dbReference type="InterPro" id="IPR001873">
    <property type="entry name" value="ENaC"/>
</dbReference>
<keyword evidence="7" id="KW-0915">Sodium</keyword>
<keyword evidence="5 12" id="KW-0812">Transmembrane</keyword>
<evidence type="ECO:0000313" key="14">
    <source>
        <dbReference type="EnsemblMetazoa" id="AALFPA23_004802.P5963"/>
    </source>
</evidence>
<evidence type="ECO:0000256" key="10">
    <source>
        <dbReference type="ARBA" id="ARBA00023201"/>
    </source>
</evidence>
<dbReference type="PANTHER" id="PTHR11690">
    <property type="entry name" value="AMILORIDE-SENSITIVE SODIUM CHANNEL-RELATED"/>
    <property type="match status" value="1"/>
</dbReference>
<keyword evidence="10 12" id="KW-0739">Sodium transport</keyword>
<comment type="subcellular location">
    <subcellularLocation>
        <location evidence="1">Membrane</location>
        <topology evidence="1">Multi-pass membrane protein</topology>
    </subcellularLocation>
</comment>
<evidence type="ECO:0000256" key="4">
    <source>
        <dbReference type="ARBA" id="ARBA00022461"/>
    </source>
</evidence>
<evidence type="ECO:0000313" key="15">
    <source>
        <dbReference type="Proteomes" id="UP000069940"/>
    </source>
</evidence>
<evidence type="ECO:0000256" key="8">
    <source>
        <dbReference type="ARBA" id="ARBA00023065"/>
    </source>
</evidence>
<dbReference type="Gene3D" id="1.10.287.770">
    <property type="entry name" value="YojJ-like"/>
    <property type="match status" value="1"/>
</dbReference>
<feature type="transmembrane region" description="Helical" evidence="13">
    <location>
        <begin position="408"/>
        <end position="434"/>
    </location>
</feature>
<evidence type="ECO:0000256" key="3">
    <source>
        <dbReference type="ARBA" id="ARBA00022448"/>
    </source>
</evidence>
<reference evidence="14" key="2">
    <citation type="submission" date="2025-05" db="UniProtKB">
        <authorList>
            <consortium name="EnsemblMetazoa"/>
        </authorList>
    </citation>
    <scope>IDENTIFICATION</scope>
    <source>
        <strain evidence="14">Foshan</strain>
    </source>
</reference>
<name>A0ABM1Y1F5_AEDAL</name>
<dbReference type="Gene3D" id="1.10.287.820">
    <property type="entry name" value="Acid-sensing ion channel domain"/>
    <property type="match status" value="1"/>
</dbReference>
<dbReference type="GeneID" id="109432333"/>
<evidence type="ECO:0000256" key="7">
    <source>
        <dbReference type="ARBA" id="ARBA00023053"/>
    </source>
</evidence>
<dbReference type="Pfam" id="PF00858">
    <property type="entry name" value="ASC"/>
    <property type="match status" value="2"/>
</dbReference>
<evidence type="ECO:0000256" key="9">
    <source>
        <dbReference type="ARBA" id="ARBA00023136"/>
    </source>
</evidence>
<keyword evidence="3 12" id="KW-0813">Transport</keyword>
<proteinExistence type="inferred from homology"/>
<protein>
    <submittedName>
        <fullName evidence="14">Uncharacterized protein</fullName>
    </submittedName>
</protein>
<evidence type="ECO:0000256" key="1">
    <source>
        <dbReference type="ARBA" id="ARBA00004141"/>
    </source>
</evidence>
<evidence type="ECO:0000256" key="11">
    <source>
        <dbReference type="ARBA" id="ARBA00023303"/>
    </source>
</evidence>
<keyword evidence="9 13" id="KW-0472">Membrane</keyword>
<dbReference type="Proteomes" id="UP000069940">
    <property type="component" value="Unassembled WGS sequence"/>
</dbReference>
<accession>A0ABM1Y1F5</accession>
<keyword evidence="15" id="KW-1185">Reference proteome</keyword>
<keyword evidence="4 12" id="KW-0894">Sodium channel</keyword>
<sequence length="476" mass="54825">MFIASRLERSIDYARLQSDDFFSHTSVHGMKYLASASGRRSPIERTLWAVIFLVSISTCALLAREIYRKWQQTPVIVGINERMTSIWEIPFPGMTICPDLPLANFSVSCDGHCEITKTFVAESTCHTINSLSMEEMFRSEVLEDAVNYPYLRGINKRSNWDLDNGYDHNLSFEDSYYSYPKRFILGMGGQFLDIEIKYLKKDFENIEDRHQFFSIILHLPNEYPQKISGFHAIPAGQGFVLHLSPQMMTTSEELRGYPPHKRQCYYQDERKLNYFEHYTEANCKLEWYNNHSEQCNCTMFPVPNHRHLKLCSLLDENADCLIDAWHSLTNITLVNQMKQLQNYQLEKLSEEACLPPCTSLYYDADIALLTSNSIKPSEYYVTTTLRAQFRSPQFVAWKRRELFSTTDLIASIGGLAGLFVGASLLSIVEVIYFFTIRPIINDGSKRRGTYEVLPGSSSGEDYRRVAQEQLISAKGN</sequence>
<organism evidence="14 15">
    <name type="scientific">Aedes albopictus</name>
    <name type="common">Asian tiger mosquito</name>
    <name type="synonym">Stegomyia albopicta</name>
    <dbReference type="NCBI Taxonomy" id="7160"/>
    <lineage>
        <taxon>Eukaryota</taxon>
        <taxon>Metazoa</taxon>
        <taxon>Ecdysozoa</taxon>
        <taxon>Arthropoda</taxon>
        <taxon>Hexapoda</taxon>
        <taxon>Insecta</taxon>
        <taxon>Pterygota</taxon>
        <taxon>Neoptera</taxon>
        <taxon>Endopterygota</taxon>
        <taxon>Diptera</taxon>
        <taxon>Nematocera</taxon>
        <taxon>Culicoidea</taxon>
        <taxon>Culicidae</taxon>
        <taxon>Culicinae</taxon>
        <taxon>Aedini</taxon>
        <taxon>Aedes</taxon>
        <taxon>Stegomyia</taxon>
    </lineage>
</organism>
<dbReference type="PANTHER" id="PTHR11690:SF288">
    <property type="entry name" value="AMILORIDE-SENSITIVE NA+ CHANNEL-RELATED"/>
    <property type="match status" value="1"/>
</dbReference>
<keyword evidence="6 13" id="KW-1133">Transmembrane helix</keyword>
<evidence type="ECO:0000256" key="6">
    <source>
        <dbReference type="ARBA" id="ARBA00022989"/>
    </source>
</evidence>
<keyword evidence="11 12" id="KW-0407">Ion channel</keyword>
<evidence type="ECO:0000256" key="2">
    <source>
        <dbReference type="ARBA" id="ARBA00007193"/>
    </source>
</evidence>
<reference evidence="15" key="1">
    <citation type="journal article" date="2015" name="Proc. Natl. Acad. Sci. U.S.A.">
        <title>Genome sequence of the Asian Tiger mosquito, Aedes albopictus, reveals insights into its biology, genetics, and evolution.</title>
        <authorList>
            <person name="Chen X.G."/>
            <person name="Jiang X."/>
            <person name="Gu J."/>
            <person name="Xu M."/>
            <person name="Wu Y."/>
            <person name="Deng Y."/>
            <person name="Zhang C."/>
            <person name="Bonizzoni M."/>
            <person name="Dermauw W."/>
            <person name="Vontas J."/>
            <person name="Armbruster P."/>
            <person name="Huang X."/>
            <person name="Yang Y."/>
            <person name="Zhang H."/>
            <person name="He W."/>
            <person name="Peng H."/>
            <person name="Liu Y."/>
            <person name="Wu K."/>
            <person name="Chen J."/>
            <person name="Lirakis M."/>
            <person name="Topalis P."/>
            <person name="Van Leeuwen T."/>
            <person name="Hall A.B."/>
            <person name="Jiang X."/>
            <person name="Thorpe C."/>
            <person name="Mueller R.L."/>
            <person name="Sun C."/>
            <person name="Waterhouse R.M."/>
            <person name="Yan G."/>
            <person name="Tu Z.J."/>
            <person name="Fang X."/>
            <person name="James A.A."/>
        </authorList>
    </citation>
    <scope>NUCLEOTIDE SEQUENCE [LARGE SCALE GENOMIC DNA]</scope>
    <source>
        <strain evidence="15">Foshan</strain>
    </source>
</reference>
<evidence type="ECO:0000256" key="13">
    <source>
        <dbReference type="SAM" id="Phobius"/>
    </source>
</evidence>
<evidence type="ECO:0000256" key="5">
    <source>
        <dbReference type="ARBA" id="ARBA00022692"/>
    </source>
</evidence>
<comment type="similarity">
    <text evidence="2 12">Belongs to the amiloride-sensitive sodium channel (TC 1.A.6) family.</text>
</comment>
<dbReference type="RefSeq" id="XP_029731018.2">
    <property type="nucleotide sequence ID" value="XM_029875158.2"/>
</dbReference>